<evidence type="ECO:0000313" key="9">
    <source>
        <dbReference type="Proteomes" id="UP000325161"/>
    </source>
</evidence>
<dbReference type="Pfam" id="PF01590">
    <property type="entry name" value="GAF"/>
    <property type="match status" value="1"/>
</dbReference>
<keyword evidence="4" id="KW-0808">Transferase</keyword>
<dbReference type="InterPro" id="IPR003661">
    <property type="entry name" value="HisK_dim/P_dom"/>
</dbReference>
<evidence type="ECO:0000256" key="4">
    <source>
        <dbReference type="ARBA" id="ARBA00022679"/>
    </source>
</evidence>
<evidence type="ECO:0000256" key="3">
    <source>
        <dbReference type="ARBA" id="ARBA00022553"/>
    </source>
</evidence>
<dbReference type="InterPro" id="IPR036097">
    <property type="entry name" value="HisK_dim/P_sf"/>
</dbReference>
<dbReference type="InterPro" id="IPR003018">
    <property type="entry name" value="GAF"/>
</dbReference>
<dbReference type="PRINTS" id="PR00344">
    <property type="entry name" value="BCTRLSENSOR"/>
</dbReference>
<name>A0A5C0ATT5_9BURK</name>
<dbReference type="EMBL" id="CP043046">
    <property type="protein sequence ID" value="QEI05698.1"/>
    <property type="molecule type" value="Genomic_DNA"/>
</dbReference>
<dbReference type="PANTHER" id="PTHR43711:SF1">
    <property type="entry name" value="HISTIDINE KINASE 1"/>
    <property type="match status" value="1"/>
</dbReference>
<dbReference type="CDD" id="cd00075">
    <property type="entry name" value="HATPase"/>
    <property type="match status" value="1"/>
</dbReference>
<dbReference type="PANTHER" id="PTHR43711">
    <property type="entry name" value="TWO-COMPONENT HISTIDINE KINASE"/>
    <property type="match status" value="1"/>
</dbReference>
<keyword evidence="5 8" id="KW-0418">Kinase</keyword>
<dbReference type="PROSITE" id="PS50109">
    <property type="entry name" value="HIS_KIN"/>
    <property type="match status" value="1"/>
</dbReference>
<feature type="domain" description="Histidine kinase" evidence="7">
    <location>
        <begin position="181"/>
        <end position="393"/>
    </location>
</feature>
<dbReference type="SMART" id="SM00388">
    <property type="entry name" value="HisKA"/>
    <property type="match status" value="1"/>
</dbReference>
<keyword evidence="9" id="KW-1185">Reference proteome</keyword>
<evidence type="ECO:0000256" key="6">
    <source>
        <dbReference type="ARBA" id="ARBA00023012"/>
    </source>
</evidence>
<dbReference type="CDD" id="cd00082">
    <property type="entry name" value="HisKA"/>
    <property type="match status" value="1"/>
</dbReference>
<sequence length="401" mass="43733">MSGRTFDDDIAAISRIDSVEKILQVVCNTTGMGFAAVARVTAERWVVCAVRDQIEFGLWKGSELKIETTICNEIRGSRQAVVIDHVDEDPVFSRHPTPAMYGFQSYISMPIFRENGEFFGTLCAIDPKPMALKSSATVEMFEIFAQLIGFHLDAQERLASSEAALLDARQSSVLREQFIAVLGHDLRNPLGSINAGAEVLRRSVLDTRATAMVTLIQKSVGRMAVLIDNVLDFARGRLGGGLTLERNANKPLEAELTHVIAELQSIWPDQVINADLSIMTMVDCDRGRVGQLLSNLLANAISHGAPGRPVQVEASDSGGFFVLSVINQGAPIPAKTLDSLFLPFFRAASSPSHQGLGLGLYIATEIARAHGGTLDVVSTTRETRFTFRMPLREVRPALARR</sequence>
<dbReference type="InterPro" id="IPR050736">
    <property type="entry name" value="Sensor_HK_Regulatory"/>
</dbReference>
<dbReference type="KEGG" id="pacr:FXN63_07465"/>
<dbReference type="SMART" id="SM00065">
    <property type="entry name" value="GAF"/>
    <property type="match status" value="1"/>
</dbReference>
<dbReference type="Pfam" id="PF00512">
    <property type="entry name" value="HisKA"/>
    <property type="match status" value="1"/>
</dbReference>
<evidence type="ECO:0000256" key="2">
    <source>
        <dbReference type="ARBA" id="ARBA00012438"/>
    </source>
</evidence>
<dbReference type="Gene3D" id="3.30.565.10">
    <property type="entry name" value="Histidine kinase-like ATPase, C-terminal domain"/>
    <property type="match status" value="1"/>
</dbReference>
<dbReference type="OrthoDB" id="9812260at2"/>
<dbReference type="InterPro" id="IPR029016">
    <property type="entry name" value="GAF-like_dom_sf"/>
</dbReference>
<dbReference type="AlphaFoldDB" id="A0A5C0ATT5"/>
<evidence type="ECO:0000259" key="7">
    <source>
        <dbReference type="PROSITE" id="PS50109"/>
    </source>
</evidence>
<dbReference type="SUPFAM" id="SSF55781">
    <property type="entry name" value="GAF domain-like"/>
    <property type="match status" value="1"/>
</dbReference>
<dbReference type="EC" id="2.7.13.3" evidence="2"/>
<keyword evidence="6" id="KW-0902">Two-component regulatory system</keyword>
<dbReference type="InterPro" id="IPR005467">
    <property type="entry name" value="His_kinase_dom"/>
</dbReference>
<dbReference type="InterPro" id="IPR036890">
    <property type="entry name" value="HATPase_C_sf"/>
</dbReference>
<gene>
    <name evidence="8" type="ORF">FXN63_07465</name>
</gene>
<dbReference type="SUPFAM" id="SSF55874">
    <property type="entry name" value="ATPase domain of HSP90 chaperone/DNA topoisomerase II/histidine kinase"/>
    <property type="match status" value="1"/>
</dbReference>
<evidence type="ECO:0000313" key="8">
    <source>
        <dbReference type="EMBL" id="QEI05698.1"/>
    </source>
</evidence>
<dbReference type="InterPro" id="IPR004358">
    <property type="entry name" value="Sig_transdc_His_kin-like_C"/>
</dbReference>
<dbReference type="Pfam" id="PF02518">
    <property type="entry name" value="HATPase_c"/>
    <property type="match status" value="1"/>
</dbReference>
<evidence type="ECO:0000256" key="5">
    <source>
        <dbReference type="ARBA" id="ARBA00022777"/>
    </source>
</evidence>
<dbReference type="Gene3D" id="3.30.450.40">
    <property type="match status" value="1"/>
</dbReference>
<accession>A0A5C0ATT5</accession>
<dbReference type="RefSeq" id="WP_148814081.1">
    <property type="nucleotide sequence ID" value="NZ_CP043046.1"/>
</dbReference>
<proteinExistence type="predicted"/>
<dbReference type="GO" id="GO:0000155">
    <property type="term" value="F:phosphorelay sensor kinase activity"/>
    <property type="evidence" value="ECO:0007669"/>
    <property type="project" value="InterPro"/>
</dbReference>
<evidence type="ECO:0000256" key="1">
    <source>
        <dbReference type="ARBA" id="ARBA00000085"/>
    </source>
</evidence>
<dbReference type="Proteomes" id="UP000325161">
    <property type="component" value="Chromosome"/>
</dbReference>
<dbReference type="SMART" id="SM00387">
    <property type="entry name" value="HATPase_c"/>
    <property type="match status" value="1"/>
</dbReference>
<dbReference type="InterPro" id="IPR003594">
    <property type="entry name" value="HATPase_dom"/>
</dbReference>
<dbReference type="SUPFAM" id="SSF47384">
    <property type="entry name" value="Homodimeric domain of signal transducing histidine kinase"/>
    <property type="match status" value="1"/>
</dbReference>
<keyword evidence="3" id="KW-0597">Phosphoprotein</keyword>
<organism evidence="8 9">
    <name type="scientific">Pigmentiphaga aceris</name>
    <dbReference type="NCBI Taxonomy" id="1940612"/>
    <lineage>
        <taxon>Bacteria</taxon>
        <taxon>Pseudomonadati</taxon>
        <taxon>Pseudomonadota</taxon>
        <taxon>Betaproteobacteria</taxon>
        <taxon>Burkholderiales</taxon>
        <taxon>Alcaligenaceae</taxon>
        <taxon>Pigmentiphaga</taxon>
    </lineage>
</organism>
<comment type="catalytic activity">
    <reaction evidence="1">
        <text>ATP + protein L-histidine = ADP + protein N-phospho-L-histidine.</text>
        <dbReference type="EC" id="2.7.13.3"/>
    </reaction>
</comment>
<protein>
    <recommendedName>
        <fullName evidence="2">histidine kinase</fullName>
        <ecNumber evidence="2">2.7.13.3</ecNumber>
    </recommendedName>
</protein>
<dbReference type="Gene3D" id="1.10.287.130">
    <property type="match status" value="1"/>
</dbReference>
<reference evidence="8 9" key="1">
    <citation type="submission" date="2019-08" db="EMBL/GenBank/DDBJ databases">
        <title>Amphibian skin-associated Pigmentiphaga: genome sequence and occurrence across geography and hosts.</title>
        <authorList>
            <person name="Bletz M.C."/>
            <person name="Bunk B."/>
            <person name="Sproeer C."/>
            <person name="Biwer P."/>
            <person name="Reiter S."/>
            <person name="Rabemananjara F.C.E."/>
            <person name="Schulz S."/>
            <person name="Overmann J."/>
            <person name="Vences M."/>
        </authorList>
    </citation>
    <scope>NUCLEOTIDE SEQUENCE [LARGE SCALE GENOMIC DNA]</scope>
    <source>
        <strain evidence="8 9">Mada1488</strain>
    </source>
</reference>